<dbReference type="PROSITE" id="PS50893">
    <property type="entry name" value="ABC_TRANSPORTER_2"/>
    <property type="match status" value="1"/>
</dbReference>
<sequence length="280" mass="30818">MSKAGDAAMEQQSRVGEPVIVLEHVAKRFGSLYALKDLSLMINAGETYGFIGPNGSGKTTLIRLLVGLSRPTRGTISILGKRVPSVEVAPAIGYMTQASALYNDLTARENLEFFASIYGLRGEKRRRRIDEELERVELAERASSLVAHFSGGMKQRLSLACALVHRPQVILLDEPTVGVDPELRHSFWQYFAQLNREGVTIIISTHHLDEASRCTRLGLLRSGELLAQGAPTELLERSGKNSMEEAFLFFAHQNMPSGAAEQGQVYTNTTSAQDEQEVQS</sequence>
<protein>
    <submittedName>
        <fullName evidence="5">ABC transporter ATP-binding protein</fullName>
    </submittedName>
</protein>
<dbReference type="InterPro" id="IPR003439">
    <property type="entry name" value="ABC_transporter-like_ATP-bd"/>
</dbReference>
<comment type="caution">
    <text evidence="5">The sequence shown here is derived from an EMBL/GenBank/DDBJ whole genome shotgun (WGS) entry which is preliminary data.</text>
</comment>
<dbReference type="Proteomes" id="UP000654345">
    <property type="component" value="Unassembled WGS sequence"/>
</dbReference>
<gene>
    <name evidence="5" type="ORF">KSB_12170</name>
</gene>
<dbReference type="SUPFAM" id="SSF52540">
    <property type="entry name" value="P-loop containing nucleoside triphosphate hydrolases"/>
    <property type="match status" value="1"/>
</dbReference>
<dbReference type="InterPro" id="IPR003593">
    <property type="entry name" value="AAA+_ATPase"/>
</dbReference>
<dbReference type="PANTHER" id="PTHR43038">
    <property type="entry name" value="ATP-BINDING CASSETTE, SUB-FAMILY H, MEMBER 1"/>
    <property type="match status" value="1"/>
</dbReference>
<dbReference type="SMART" id="SM00382">
    <property type="entry name" value="AAA"/>
    <property type="match status" value="1"/>
</dbReference>
<dbReference type="CDD" id="cd03230">
    <property type="entry name" value="ABC_DR_subfamily_A"/>
    <property type="match status" value="1"/>
</dbReference>
<dbReference type="InterPro" id="IPR027417">
    <property type="entry name" value="P-loop_NTPase"/>
</dbReference>
<reference evidence="5 6" key="1">
    <citation type="journal article" date="2021" name="Int. J. Syst. Evol. Microbiol.">
        <title>Reticulibacter mediterranei gen. nov., sp. nov., within the new family Reticulibacteraceae fam. nov., and Ktedonospora formicarum gen. nov., sp. nov., Ktedonobacter robiniae sp. nov., Dictyobacter formicarum sp. nov. and Dictyobacter arantiisoli sp. nov., belonging to the class Ktedonobacteria.</title>
        <authorList>
            <person name="Yabe S."/>
            <person name="Zheng Y."/>
            <person name="Wang C.M."/>
            <person name="Sakai Y."/>
            <person name="Abe K."/>
            <person name="Yokota A."/>
            <person name="Donadio S."/>
            <person name="Cavaletti L."/>
            <person name="Monciardini P."/>
        </authorList>
    </citation>
    <scope>NUCLEOTIDE SEQUENCE [LARGE SCALE GENOMIC DNA]</scope>
    <source>
        <strain evidence="5 6">SOSP1-30</strain>
    </source>
</reference>
<dbReference type="EMBL" id="BNJG01000001">
    <property type="protein sequence ID" value="GHO52742.1"/>
    <property type="molecule type" value="Genomic_DNA"/>
</dbReference>
<organism evidence="5 6">
    <name type="scientific">Ktedonobacter robiniae</name>
    <dbReference type="NCBI Taxonomy" id="2778365"/>
    <lineage>
        <taxon>Bacteria</taxon>
        <taxon>Bacillati</taxon>
        <taxon>Chloroflexota</taxon>
        <taxon>Ktedonobacteria</taxon>
        <taxon>Ktedonobacterales</taxon>
        <taxon>Ktedonobacteraceae</taxon>
        <taxon>Ktedonobacter</taxon>
    </lineage>
</organism>
<evidence type="ECO:0000256" key="1">
    <source>
        <dbReference type="ARBA" id="ARBA00022741"/>
    </source>
</evidence>
<dbReference type="Pfam" id="PF00005">
    <property type="entry name" value="ABC_tran"/>
    <property type="match status" value="1"/>
</dbReference>
<evidence type="ECO:0000313" key="6">
    <source>
        <dbReference type="Proteomes" id="UP000654345"/>
    </source>
</evidence>
<dbReference type="Gene3D" id="3.40.50.300">
    <property type="entry name" value="P-loop containing nucleotide triphosphate hydrolases"/>
    <property type="match status" value="1"/>
</dbReference>
<feature type="region of interest" description="Disordered" evidence="3">
    <location>
        <begin position="260"/>
        <end position="280"/>
    </location>
</feature>
<evidence type="ECO:0000313" key="5">
    <source>
        <dbReference type="EMBL" id="GHO52742.1"/>
    </source>
</evidence>
<dbReference type="InterPro" id="IPR017871">
    <property type="entry name" value="ABC_transporter-like_CS"/>
</dbReference>
<accession>A0ABQ3UJ90</accession>
<evidence type="ECO:0000259" key="4">
    <source>
        <dbReference type="PROSITE" id="PS50893"/>
    </source>
</evidence>
<keyword evidence="6" id="KW-1185">Reference proteome</keyword>
<keyword evidence="2 5" id="KW-0067">ATP-binding</keyword>
<evidence type="ECO:0000256" key="3">
    <source>
        <dbReference type="SAM" id="MobiDB-lite"/>
    </source>
</evidence>
<name>A0ABQ3UJ90_9CHLR</name>
<dbReference type="PROSITE" id="PS00211">
    <property type="entry name" value="ABC_TRANSPORTER_1"/>
    <property type="match status" value="1"/>
</dbReference>
<evidence type="ECO:0000256" key="2">
    <source>
        <dbReference type="ARBA" id="ARBA00022840"/>
    </source>
</evidence>
<dbReference type="GO" id="GO:0005524">
    <property type="term" value="F:ATP binding"/>
    <property type="evidence" value="ECO:0007669"/>
    <property type="project" value="UniProtKB-KW"/>
</dbReference>
<proteinExistence type="predicted"/>
<dbReference type="PANTHER" id="PTHR43038:SF3">
    <property type="entry name" value="ABC TRANSPORTER G FAMILY MEMBER 20 ISOFORM X1"/>
    <property type="match status" value="1"/>
</dbReference>
<feature type="compositionally biased region" description="Polar residues" evidence="3">
    <location>
        <begin position="264"/>
        <end position="273"/>
    </location>
</feature>
<dbReference type="RefSeq" id="WP_201369615.1">
    <property type="nucleotide sequence ID" value="NZ_BNJG01000001.1"/>
</dbReference>
<feature type="domain" description="ABC transporter" evidence="4">
    <location>
        <begin position="20"/>
        <end position="247"/>
    </location>
</feature>
<keyword evidence="1" id="KW-0547">Nucleotide-binding</keyword>